<feature type="region of interest" description="Disordered" evidence="1">
    <location>
        <begin position="1"/>
        <end position="20"/>
    </location>
</feature>
<dbReference type="InterPro" id="IPR038777">
    <property type="entry name" value="At4g18490-like"/>
</dbReference>
<feature type="region of interest" description="Disordered" evidence="1">
    <location>
        <begin position="307"/>
        <end position="361"/>
    </location>
</feature>
<proteinExistence type="predicted"/>
<feature type="region of interest" description="Disordered" evidence="1">
    <location>
        <begin position="671"/>
        <end position="690"/>
    </location>
</feature>
<feature type="compositionally biased region" description="Basic and acidic residues" evidence="1">
    <location>
        <begin position="328"/>
        <end position="338"/>
    </location>
</feature>
<feature type="region of interest" description="Disordered" evidence="1">
    <location>
        <begin position="612"/>
        <end position="651"/>
    </location>
</feature>
<feature type="compositionally biased region" description="Basic and acidic residues" evidence="1">
    <location>
        <begin position="638"/>
        <end position="648"/>
    </location>
</feature>
<dbReference type="Proteomes" id="UP000619265">
    <property type="component" value="Unassembled WGS sequence"/>
</dbReference>
<dbReference type="PANTHER" id="PTHR36380:SF1">
    <property type="entry name" value="OS01G0755100 PROTEIN"/>
    <property type="match status" value="1"/>
</dbReference>
<dbReference type="Gramene" id="Jr04_16070_p1">
    <property type="protein sequence ID" value="cds.Jr04_16070_p1"/>
    <property type="gene ID" value="Jr04_16070"/>
</dbReference>
<reference evidence="2" key="1">
    <citation type="submission" date="2015-10" db="EMBL/GenBank/DDBJ databases">
        <authorList>
            <person name="Martinez-Garcia P.J."/>
            <person name="Crepeau M.W."/>
            <person name="Puiu D."/>
            <person name="Gonzalez-Ibeas D."/>
            <person name="Whalen J."/>
            <person name="Stevens K."/>
            <person name="Paul R."/>
            <person name="Butterfield T."/>
            <person name="Britton M."/>
            <person name="Reagan R."/>
            <person name="Chakraborty S."/>
            <person name="Walawage S.L."/>
            <person name="Vasquez-Gross H.A."/>
            <person name="Cardeno C."/>
            <person name="Famula R."/>
            <person name="Pratt K."/>
            <person name="Kuruganti S."/>
            <person name="Aradhya M.K."/>
            <person name="Leslie C.A."/>
            <person name="Dandekar A.M."/>
            <person name="Salzberg S.L."/>
            <person name="Wegrzyn J.L."/>
            <person name="Langley C.H."/>
            <person name="Neale D.B."/>
        </authorList>
    </citation>
    <scope>NUCLEOTIDE SEQUENCE</scope>
    <source>
        <tissue evidence="2">Leaves</tissue>
    </source>
</reference>
<protein>
    <submittedName>
        <fullName evidence="2">Uncharacterized protein</fullName>
    </submittedName>
</protein>
<organism evidence="2 3">
    <name type="scientific">Juglans regia</name>
    <name type="common">English walnut</name>
    <dbReference type="NCBI Taxonomy" id="51240"/>
    <lineage>
        <taxon>Eukaryota</taxon>
        <taxon>Viridiplantae</taxon>
        <taxon>Streptophyta</taxon>
        <taxon>Embryophyta</taxon>
        <taxon>Tracheophyta</taxon>
        <taxon>Spermatophyta</taxon>
        <taxon>Magnoliopsida</taxon>
        <taxon>eudicotyledons</taxon>
        <taxon>Gunneridae</taxon>
        <taxon>Pentapetalae</taxon>
        <taxon>rosids</taxon>
        <taxon>fabids</taxon>
        <taxon>Fagales</taxon>
        <taxon>Juglandaceae</taxon>
        <taxon>Juglans</taxon>
    </lineage>
</organism>
<accession>A0A833XPA8</accession>
<dbReference type="AlphaFoldDB" id="A0A833XPA8"/>
<evidence type="ECO:0000256" key="1">
    <source>
        <dbReference type="SAM" id="MobiDB-lite"/>
    </source>
</evidence>
<sequence>MAEAQKGMSSTDPKEKSSLLDEEIGKEFLTSWKSMSVTEDDAMDFSFDTVAKGKKKTFNFENLDMDFNLDGDFDKLSSFKVDISDLDFSCPPKKTAKPKESSEAESTSGNFQGKKGFDFCFDFNELGGFNFESNILKEDKNSQKTSERKGVASELSQCQGSKLKLSEDNAASDDSLSMKLPACKSVVTSKVETSIVVQGDLNSSNDHSTFENLPVSHGRGTSTLQTILRSTEDTDQENCLSEKSTFAEPYPQQVKPDLPIQSVRANYPNQDTISDALEVDTKVCRPGTKEENAASGEQIDVDKMTVSVRSDHEKSPYKISSPVFITGSDRDEGERNKSDGLAPIKHMDDTEPAENDLDMKDNSLTNVSKKNPHDTKGIWQNQSSTARLHLAPLCREPVVNTRMLEKEKEGSIHSKFYTRPEETGSQLHQLSGTKFPTFGRKRVGAMHLCPIGEKREDFNVNDAQTASKLAGGTISVAREVTKGQPIFLRSEKHVKNIIKIREGLNSDTIPHVGKLIENSQPHDKEVTEGEPVLIGSEKNVKDHHTLSLTEKTTECSAPARVNLKLVVSSMESLRNSKNISAERNKVCPIKAGKKMPDLSHMKTSRTLGAKQVLSNSTREVSSLGKLEENREVQSNTELKTEHPVDSNEKQMSQNLSLKRKIFEGSNSDSGYLKPLKRLSESPSESSNFKVPAERIPEEQVCIHGIQGESTAKHVVYDHLTSGLESHRVANMMDLEIPLVMETDGNVEKAEAYAKELDDICNMLKKKHEEAKEILVRAIVNNNNLLMLNHPIHEEKISFQVVLICFSPILAYVLFENQSCISLIIENIRKIQNFAARLMSKELQT</sequence>
<evidence type="ECO:0000313" key="2">
    <source>
        <dbReference type="EMBL" id="KAF5472991.1"/>
    </source>
</evidence>
<gene>
    <name evidence="2" type="ORF">F2P56_009643</name>
</gene>
<name>A0A833XPA8_JUGRE</name>
<dbReference type="EMBL" id="LIHL02000004">
    <property type="protein sequence ID" value="KAF5472991.1"/>
    <property type="molecule type" value="Genomic_DNA"/>
</dbReference>
<dbReference type="PANTHER" id="PTHR36380">
    <property type="entry name" value="BNAA03G58330D PROTEIN"/>
    <property type="match status" value="1"/>
</dbReference>
<evidence type="ECO:0000313" key="3">
    <source>
        <dbReference type="Proteomes" id="UP000619265"/>
    </source>
</evidence>
<reference evidence="2" key="2">
    <citation type="submission" date="2020-03" db="EMBL/GenBank/DDBJ databases">
        <title>Walnut 2.0.</title>
        <authorList>
            <person name="Marrano A."/>
            <person name="Britton M."/>
            <person name="Zimin A.V."/>
            <person name="Zaini P.A."/>
            <person name="Workman R."/>
            <person name="Puiu D."/>
            <person name="Bianco L."/>
            <person name="Allen B.J."/>
            <person name="Troggio M."/>
            <person name="Leslie C.A."/>
            <person name="Timp W."/>
            <person name="Dendekar A."/>
            <person name="Salzberg S.L."/>
            <person name="Neale D.B."/>
        </authorList>
    </citation>
    <scope>NUCLEOTIDE SEQUENCE</scope>
    <source>
        <tissue evidence="2">Leaves</tissue>
    </source>
</reference>
<comment type="caution">
    <text evidence="2">The sequence shown here is derived from an EMBL/GenBank/DDBJ whole genome shotgun (WGS) entry which is preliminary data.</text>
</comment>